<comment type="caution">
    <text evidence="10">The sequence shown here is derived from an EMBL/GenBank/DDBJ whole genome shotgun (WGS) entry which is preliminary data.</text>
</comment>
<dbReference type="GO" id="GO:0046872">
    <property type="term" value="F:metal ion binding"/>
    <property type="evidence" value="ECO:0007669"/>
    <property type="project" value="UniProtKB-KW"/>
</dbReference>
<dbReference type="GO" id="GO:0006046">
    <property type="term" value="P:N-acetylglucosamine catabolic process"/>
    <property type="evidence" value="ECO:0007669"/>
    <property type="project" value="TreeGrafter"/>
</dbReference>
<dbReference type="Proteomes" id="UP000293162">
    <property type="component" value="Unassembled WGS sequence"/>
</dbReference>
<dbReference type="RefSeq" id="WP_130019779.1">
    <property type="nucleotide sequence ID" value="NZ_SEWF01000005.1"/>
</dbReference>
<dbReference type="InterPro" id="IPR003764">
    <property type="entry name" value="GlcNAc_6-P_deAcase"/>
</dbReference>
<evidence type="ECO:0000256" key="4">
    <source>
        <dbReference type="ARBA" id="ARBA00023277"/>
    </source>
</evidence>
<keyword evidence="4 5" id="KW-0119">Carbohydrate metabolism</keyword>
<dbReference type="Gene3D" id="2.30.40.10">
    <property type="entry name" value="Urease, subunit C, domain 1"/>
    <property type="match status" value="1"/>
</dbReference>
<comment type="similarity">
    <text evidence="1 5">Belongs to the metallo-dependent hydrolases superfamily. NagA family.</text>
</comment>
<proteinExistence type="inferred from homology"/>
<evidence type="ECO:0000256" key="3">
    <source>
        <dbReference type="ARBA" id="ARBA00022801"/>
    </source>
</evidence>
<comment type="cofactor">
    <cofactor evidence="8">
        <name>a divalent metal cation</name>
        <dbReference type="ChEBI" id="CHEBI:60240"/>
    </cofactor>
    <text evidence="8">Binds 1 divalent metal cation per subunit.</text>
</comment>
<feature type="binding site" evidence="7">
    <location>
        <begin position="220"/>
        <end position="221"/>
    </location>
    <ligand>
        <name>substrate</name>
    </ligand>
</feature>
<dbReference type="InterPro" id="IPR006680">
    <property type="entry name" value="Amidohydro-rel"/>
</dbReference>
<dbReference type="GO" id="GO:0008448">
    <property type="term" value="F:N-acetylglucosamine-6-phosphate deacetylase activity"/>
    <property type="evidence" value="ECO:0007669"/>
    <property type="project" value="UniProtKB-EC"/>
</dbReference>
<protein>
    <submittedName>
        <fullName evidence="10">N-acetylglucosamine-6-phosphate deacetylase</fullName>
        <ecNumber evidence="10">3.5.1.25</ecNumber>
    </submittedName>
</protein>
<evidence type="ECO:0000256" key="6">
    <source>
        <dbReference type="PIRSR" id="PIRSR038994-1"/>
    </source>
</evidence>
<dbReference type="Gene3D" id="3.20.20.140">
    <property type="entry name" value="Metal-dependent hydrolases"/>
    <property type="match status" value="1"/>
</dbReference>
<sequence>MQTAITHATIHTGTQILDNHIIIVENGRIKAIEPIDNFGHENKRTIDMAGKHIAAGFIDTHINGGEKYYFTQHPTEETIQDIYESSLALGTTHVLPCLITSPLDNILKGIEATRNFMQKNPDSGVLGMHLEGPFLNLAKRGAHLAAYVRKPTNSELEEIIKYGKDVIKIMTIAAENFTDEQIDLLLANGIRLSLGHSNATYKQAQHAYRKGISLCTHLYNAMTQMGHREPGVVGATFDNADVYAPIIVDGFHCDFAAARIAYKIKKDKLFLISDALFVGDKVTHFQWEEFDAYLKDGQYRNSEGNLAGAAISMADGVRNTVQKVGISTEEAIKMATIRAAKAVGMEQTIGQIAEGFPAKFVVFDETLSHFEPLLVQ</sequence>
<dbReference type="InterPro" id="IPR032466">
    <property type="entry name" value="Metal_Hydrolase"/>
</dbReference>
<feature type="binding site" evidence="8">
    <location>
        <position position="217"/>
    </location>
    <ligand>
        <name>Zn(2+)</name>
        <dbReference type="ChEBI" id="CHEBI:29105"/>
    </ligand>
</feature>
<dbReference type="SUPFAM" id="SSF51338">
    <property type="entry name" value="Composite domain of metallo-dependent hydrolases"/>
    <property type="match status" value="1"/>
</dbReference>
<dbReference type="OrthoDB" id="9776488at2"/>
<evidence type="ECO:0000313" key="11">
    <source>
        <dbReference type="Proteomes" id="UP000293162"/>
    </source>
</evidence>
<evidence type="ECO:0000256" key="2">
    <source>
        <dbReference type="ARBA" id="ARBA00022723"/>
    </source>
</evidence>
<feature type="binding site" evidence="7">
    <location>
        <position position="228"/>
    </location>
    <ligand>
        <name>substrate</name>
    </ligand>
</feature>
<dbReference type="PANTHER" id="PTHR11113">
    <property type="entry name" value="N-ACETYLGLUCOSAMINE-6-PHOSPHATE DEACETYLASE"/>
    <property type="match status" value="1"/>
</dbReference>
<dbReference type="EMBL" id="SEWF01000005">
    <property type="protein sequence ID" value="RYU96824.1"/>
    <property type="molecule type" value="Genomic_DNA"/>
</dbReference>
<feature type="binding site" evidence="8">
    <location>
        <position position="196"/>
    </location>
    <ligand>
        <name>Zn(2+)</name>
        <dbReference type="ChEBI" id="CHEBI:29105"/>
    </ligand>
</feature>
<dbReference type="SUPFAM" id="SSF51556">
    <property type="entry name" value="Metallo-dependent hydrolases"/>
    <property type="match status" value="1"/>
</dbReference>
<evidence type="ECO:0000256" key="5">
    <source>
        <dbReference type="PIRNR" id="PIRNR038994"/>
    </source>
</evidence>
<keyword evidence="11" id="KW-1185">Reference proteome</keyword>
<feature type="domain" description="Amidohydrolase-related" evidence="9">
    <location>
        <begin position="54"/>
        <end position="365"/>
    </location>
</feature>
<evidence type="ECO:0000259" key="9">
    <source>
        <dbReference type="Pfam" id="PF01979"/>
    </source>
</evidence>
<evidence type="ECO:0000256" key="1">
    <source>
        <dbReference type="ARBA" id="ARBA00010716"/>
    </source>
</evidence>
<keyword evidence="3 5" id="KW-0378">Hydrolase</keyword>
<keyword evidence="2 8" id="KW-0479">Metal-binding</keyword>
<dbReference type="EC" id="3.5.1.25" evidence="10"/>
<feature type="binding site" evidence="8">
    <location>
        <position position="131"/>
    </location>
    <ligand>
        <name>Zn(2+)</name>
        <dbReference type="ChEBI" id="CHEBI:29105"/>
    </ligand>
</feature>
<dbReference type="AlphaFoldDB" id="A0A4Q5M3A7"/>
<dbReference type="InterPro" id="IPR011059">
    <property type="entry name" value="Metal-dep_hydrolase_composite"/>
</dbReference>
<dbReference type="PANTHER" id="PTHR11113:SF14">
    <property type="entry name" value="N-ACETYLGLUCOSAMINE-6-PHOSPHATE DEACETYLASE"/>
    <property type="match status" value="1"/>
</dbReference>
<accession>A0A4Q5M3A7</accession>
<feature type="binding site" evidence="7">
    <location>
        <position position="142"/>
    </location>
    <ligand>
        <name>substrate</name>
    </ligand>
</feature>
<dbReference type="NCBIfam" id="TIGR00221">
    <property type="entry name" value="nagA"/>
    <property type="match status" value="1"/>
</dbReference>
<organism evidence="10 11">
    <name type="scientific">Emticicia agri</name>
    <dbReference type="NCBI Taxonomy" id="2492393"/>
    <lineage>
        <taxon>Bacteria</taxon>
        <taxon>Pseudomonadati</taxon>
        <taxon>Bacteroidota</taxon>
        <taxon>Cytophagia</taxon>
        <taxon>Cytophagales</taxon>
        <taxon>Leadbetterellaceae</taxon>
        <taxon>Emticicia</taxon>
    </lineage>
</organism>
<evidence type="ECO:0000313" key="10">
    <source>
        <dbReference type="EMBL" id="RYU96824.1"/>
    </source>
</evidence>
<evidence type="ECO:0000256" key="7">
    <source>
        <dbReference type="PIRSR" id="PIRSR038994-2"/>
    </source>
</evidence>
<gene>
    <name evidence="10" type="primary">nagA</name>
    <name evidence="10" type="ORF">EWM59_04665</name>
</gene>
<feature type="binding site" evidence="7">
    <location>
        <position position="252"/>
    </location>
    <ligand>
        <name>substrate</name>
    </ligand>
</feature>
<dbReference type="Pfam" id="PF22643">
    <property type="entry name" value="NagA_N"/>
    <property type="match status" value="1"/>
</dbReference>
<name>A0A4Q5M3A7_9BACT</name>
<feature type="active site" description="Proton donor/acceptor" evidence="6">
    <location>
        <position position="274"/>
    </location>
</feature>
<evidence type="ECO:0000256" key="8">
    <source>
        <dbReference type="PIRSR" id="PIRSR038994-3"/>
    </source>
</evidence>
<reference evidence="10 11" key="1">
    <citation type="submission" date="2019-02" db="EMBL/GenBank/DDBJ databases">
        <title>Bacterial novel species Emticicia sp. 17J42-9 isolated from soil.</title>
        <authorList>
            <person name="Jung H.-Y."/>
        </authorList>
    </citation>
    <scope>NUCLEOTIDE SEQUENCE [LARGE SCALE GENOMIC DNA]</scope>
    <source>
        <strain evidence="10 11">17J42-9</strain>
    </source>
</reference>
<feature type="binding site" evidence="7">
    <location>
        <begin position="306"/>
        <end position="308"/>
    </location>
    <ligand>
        <name>substrate</name>
    </ligand>
</feature>
<dbReference type="Pfam" id="PF01979">
    <property type="entry name" value="Amidohydro_1"/>
    <property type="match status" value="1"/>
</dbReference>
<dbReference type="PIRSF" id="PIRSF038994">
    <property type="entry name" value="NagA"/>
    <property type="match status" value="1"/>
</dbReference>